<dbReference type="InterPro" id="IPR046037">
    <property type="entry name" value="DUF5995"/>
</dbReference>
<dbReference type="RefSeq" id="WP_336351010.1">
    <property type="nucleotide sequence ID" value="NZ_JAZAQL010000002.1"/>
</dbReference>
<reference evidence="2 3" key="1">
    <citation type="journal article" date="2019" name="Int. J. Syst. Evol. Microbiol.">
        <title>The Global Catalogue of Microorganisms (GCM) 10K type strain sequencing project: providing services to taxonomists for standard genome sequencing and annotation.</title>
        <authorList>
            <consortium name="The Broad Institute Genomics Platform"/>
            <consortium name="The Broad Institute Genome Sequencing Center for Infectious Disease"/>
            <person name="Wu L."/>
            <person name="Ma J."/>
        </authorList>
    </citation>
    <scope>NUCLEOTIDE SEQUENCE [LARGE SCALE GENOMIC DNA]</scope>
    <source>
        <strain evidence="2 3">GX26</strain>
    </source>
</reference>
<name>A0ABD5VGT7_9EURY</name>
<keyword evidence="3" id="KW-1185">Reference proteome</keyword>
<dbReference type="Pfam" id="PF19458">
    <property type="entry name" value="DUF5995"/>
    <property type="match status" value="1"/>
</dbReference>
<evidence type="ECO:0000313" key="3">
    <source>
        <dbReference type="Proteomes" id="UP001596395"/>
    </source>
</evidence>
<proteinExistence type="predicted"/>
<dbReference type="AlphaFoldDB" id="A0ABD5VGT7"/>
<sequence length="303" mass="33271">MYSSATPRSRRRRALRAAATHVRTPTPTGDRLEPTDADGVPGDGDRPVGADSEVLALTADAYVDVDDAHDRLVALRERFAATGDRRATFLSIYARMTGAVADRIERGEFEDPEWVRAYLVAFANHYRRAVHRYETGRVDTVPAPWVLAFDAARADRCLVAQDAALGVNAHINYDLSLALVDAGIETDRRTRRADHDAVIDVIHGLVDDTQDALAARDAPGIAAVDDHLGRVDEWLTVVTIDECRTSAWRTAVAMTSRFRARRRFARWWNAATATGAAHLIHGTHASDRLHDALADLESGDGSD</sequence>
<accession>A0ABD5VGT7</accession>
<protein>
    <submittedName>
        <fullName evidence="2">DUF5995 family protein</fullName>
    </submittedName>
</protein>
<gene>
    <name evidence="2" type="ORF">ACFQGB_14455</name>
</gene>
<organism evidence="2 3">
    <name type="scientific">Halorubellus litoreus</name>
    <dbReference type="NCBI Taxonomy" id="755308"/>
    <lineage>
        <taxon>Archaea</taxon>
        <taxon>Methanobacteriati</taxon>
        <taxon>Methanobacteriota</taxon>
        <taxon>Stenosarchaea group</taxon>
        <taxon>Halobacteria</taxon>
        <taxon>Halobacteriales</taxon>
        <taxon>Halorubellaceae</taxon>
        <taxon>Halorubellus</taxon>
    </lineage>
</organism>
<evidence type="ECO:0000256" key="1">
    <source>
        <dbReference type="SAM" id="MobiDB-lite"/>
    </source>
</evidence>
<evidence type="ECO:0000313" key="2">
    <source>
        <dbReference type="EMBL" id="MFC6954068.1"/>
    </source>
</evidence>
<dbReference type="EMBL" id="JBHSXN010000002">
    <property type="protein sequence ID" value="MFC6954068.1"/>
    <property type="molecule type" value="Genomic_DNA"/>
</dbReference>
<feature type="region of interest" description="Disordered" evidence="1">
    <location>
        <begin position="1"/>
        <end position="48"/>
    </location>
</feature>
<dbReference type="Proteomes" id="UP001596395">
    <property type="component" value="Unassembled WGS sequence"/>
</dbReference>
<comment type="caution">
    <text evidence="2">The sequence shown here is derived from an EMBL/GenBank/DDBJ whole genome shotgun (WGS) entry which is preliminary data.</text>
</comment>